<comment type="function">
    <text evidence="6">Involved in nucleolar processing of pre-18S ribosomal RNA. Has a role in the nuclear export of 40S pre-ribosomal subunit to the cytoplasm.</text>
</comment>
<dbReference type="GO" id="GO:0030490">
    <property type="term" value="P:maturation of SSU-rRNA"/>
    <property type="evidence" value="ECO:0007669"/>
    <property type="project" value="TreeGrafter"/>
</dbReference>
<reference evidence="9" key="2">
    <citation type="submission" date="2015-01" db="EMBL/GenBank/DDBJ databases">
        <title>Evolutionary Origins and Diversification of the Mycorrhizal Mutualists.</title>
        <authorList>
            <consortium name="DOE Joint Genome Institute"/>
            <consortium name="Mycorrhizal Genomics Consortium"/>
            <person name="Kohler A."/>
            <person name="Kuo A."/>
            <person name="Nagy L.G."/>
            <person name="Floudas D."/>
            <person name="Copeland A."/>
            <person name="Barry K.W."/>
            <person name="Cichocki N."/>
            <person name="Veneault-Fourrey C."/>
            <person name="LaButti K."/>
            <person name="Lindquist E.A."/>
            <person name="Lipzen A."/>
            <person name="Lundell T."/>
            <person name="Morin E."/>
            <person name="Murat C."/>
            <person name="Riley R."/>
            <person name="Ohm R."/>
            <person name="Sun H."/>
            <person name="Tunlid A."/>
            <person name="Henrissat B."/>
            <person name="Grigoriev I.V."/>
            <person name="Hibbett D.S."/>
            <person name="Martin F."/>
        </authorList>
    </citation>
    <scope>NUCLEOTIDE SEQUENCE [LARGE SCALE GENOMIC DNA]</scope>
    <source>
        <strain evidence="9">Marx 270</strain>
    </source>
</reference>
<dbReference type="AlphaFoldDB" id="A0A0C3PTF7"/>
<feature type="compositionally biased region" description="Basic residues" evidence="7">
    <location>
        <begin position="64"/>
        <end position="73"/>
    </location>
</feature>
<dbReference type="HOGENOM" id="CLU_008874_0_0_1"/>
<keyword evidence="5" id="KW-0539">Nucleus</keyword>
<feature type="region of interest" description="Disordered" evidence="7">
    <location>
        <begin position="64"/>
        <end position="89"/>
    </location>
</feature>
<evidence type="ECO:0000256" key="3">
    <source>
        <dbReference type="ARBA" id="ARBA00022517"/>
    </source>
</evidence>
<sequence length="896" mass="101363">MAGSQLTQLKASLSHIGLSDFSRNNKKKKTSSRAAERDKVKRAAKLRDIQQKLNPFDVKVTKLKHHVGGRKIKGTMGRPAQSKQAGIQQREKTLLKELEERGRVGGVVDKRFGENDPSMSLEERMLERFTRERQRTSKADVFNLEDEQELTHYGQSLSKIDDFDDFGIPMDEDDDEGTFNQLDRETVHKAHFGGFDEDHGAENVEPNSKKSKKEVMAEVIAKSKEHKLRRQMEKEKDENIRHQLDQDFDSLKSLLYASNPSPPEGAPSGTLDTSAAEEKDDSLDYDKQVRELAFDKRAKPKDRTKTDEELALEQKEALEKAERRRQRRMLGEDSDESDVDVGDIRKRKRAPVGDDLEDDFVEGDSGVVGAGLGEEGLAPSSSEAEDEEADSDATEDMSEEDSEDDEDDNSVSEESTNEELGSEQEDFTETTTAQQALRPQKTSGTPKELPYTFPAPESHGEFLEIIEDVRDEDVPVVVERMRVIYHPSFAPDNKLKLQTLARVLVDHILYVTSPPKPRIKLVSSLIPHLFSLGRSYPSEVAECFVGKLSLMYKNLRRGLASGALEANSRTWPGFSELTFLRVTGIIWPTSDMKHIVVSPARLLMGAYLSLCRVRSFADVASGLFLSSLFLQYEALSKRLVPEAVNFAVNAVLFLAPNSYTSSDALPGTFPSPDFRSDLCVPLMINPKVAKNLVFCKPDLWQLLSGDVTEQSKLDALGLAIDLLDRFAELYKPLDGFIELYDPICSIISNLECGRFSEDVQSSLASVRDKIGRLLKFARQSRRPLHLQAHKPIPIPTYVPKFEQNSSSYLRRQDPDRERNEASKLRYQLKQEKKGAIRELRKDARFIAAVEHKKQMEKDRAYNERMKKAFGSLEGERAEQKAMERQKMKEKRRAGRK</sequence>
<comment type="similarity">
    <text evidence="2">Belongs to the NOP14 family.</text>
</comment>
<evidence type="ECO:0000256" key="7">
    <source>
        <dbReference type="SAM" id="MobiDB-lite"/>
    </source>
</evidence>
<feature type="compositionally biased region" description="Basic and acidic residues" evidence="7">
    <location>
        <begin position="230"/>
        <end position="245"/>
    </location>
</feature>
<dbReference type="Pfam" id="PF04147">
    <property type="entry name" value="Nop14"/>
    <property type="match status" value="1"/>
</dbReference>
<keyword evidence="3" id="KW-0690">Ribosome biogenesis</keyword>
<feature type="compositionally biased region" description="Acidic residues" evidence="7">
    <location>
        <begin position="383"/>
        <end position="428"/>
    </location>
</feature>
<accession>A0A0C3PTF7</accession>
<feature type="region of interest" description="Disordered" evidence="7">
    <location>
        <begin position="871"/>
        <end position="896"/>
    </location>
</feature>
<feature type="compositionally biased region" description="Basic and acidic residues" evidence="7">
    <location>
        <begin position="873"/>
        <end position="886"/>
    </location>
</feature>
<evidence type="ECO:0000256" key="5">
    <source>
        <dbReference type="ARBA" id="ARBA00023242"/>
    </source>
</evidence>
<dbReference type="InParanoid" id="A0A0C3PTF7"/>
<dbReference type="OrthoDB" id="441771at2759"/>
<dbReference type="GO" id="GO:0030692">
    <property type="term" value="C:Noc4p-Nop14p complex"/>
    <property type="evidence" value="ECO:0007669"/>
    <property type="project" value="TreeGrafter"/>
</dbReference>
<name>A0A0C3PTF7_PISTI</name>
<evidence type="ECO:0000256" key="2">
    <source>
        <dbReference type="ARBA" id="ARBA00007466"/>
    </source>
</evidence>
<dbReference type="InterPro" id="IPR007276">
    <property type="entry name" value="Nop14"/>
</dbReference>
<reference evidence="8 9" key="1">
    <citation type="submission" date="2014-04" db="EMBL/GenBank/DDBJ databases">
        <authorList>
            <consortium name="DOE Joint Genome Institute"/>
            <person name="Kuo A."/>
            <person name="Kohler A."/>
            <person name="Costa M.D."/>
            <person name="Nagy L.G."/>
            <person name="Floudas D."/>
            <person name="Copeland A."/>
            <person name="Barry K.W."/>
            <person name="Cichocki N."/>
            <person name="Veneault-Fourrey C."/>
            <person name="LaButti K."/>
            <person name="Lindquist E.A."/>
            <person name="Lipzen A."/>
            <person name="Lundell T."/>
            <person name="Morin E."/>
            <person name="Murat C."/>
            <person name="Sun H."/>
            <person name="Tunlid A."/>
            <person name="Henrissat B."/>
            <person name="Grigoriev I.V."/>
            <person name="Hibbett D.S."/>
            <person name="Martin F."/>
            <person name="Nordberg H.P."/>
            <person name="Cantor M.N."/>
            <person name="Hua S.X."/>
        </authorList>
    </citation>
    <scope>NUCLEOTIDE SEQUENCE [LARGE SCALE GENOMIC DNA]</scope>
    <source>
        <strain evidence="8 9">Marx 270</strain>
    </source>
</reference>
<dbReference type="Proteomes" id="UP000054217">
    <property type="component" value="Unassembled WGS sequence"/>
</dbReference>
<gene>
    <name evidence="8" type="ORF">M404DRAFT_958692</name>
</gene>
<feature type="compositionally biased region" description="Basic and acidic residues" evidence="7">
    <location>
        <begin position="192"/>
        <end position="202"/>
    </location>
</feature>
<dbReference type="PANTHER" id="PTHR23183:SF0">
    <property type="entry name" value="NUCLEOLAR PROTEIN 14"/>
    <property type="match status" value="1"/>
</dbReference>
<evidence type="ECO:0000313" key="9">
    <source>
        <dbReference type="Proteomes" id="UP000054217"/>
    </source>
</evidence>
<feature type="region of interest" description="Disordered" evidence="7">
    <location>
        <begin position="192"/>
        <end position="454"/>
    </location>
</feature>
<feature type="compositionally biased region" description="Polar residues" evidence="7">
    <location>
        <begin position="429"/>
        <end position="445"/>
    </location>
</feature>
<dbReference type="GO" id="GO:0032040">
    <property type="term" value="C:small-subunit processome"/>
    <property type="evidence" value="ECO:0007669"/>
    <property type="project" value="InterPro"/>
</dbReference>
<organism evidence="8 9">
    <name type="scientific">Pisolithus tinctorius Marx 270</name>
    <dbReference type="NCBI Taxonomy" id="870435"/>
    <lineage>
        <taxon>Eukaryota</taxon>
        <taxon>Fungi</taxon>
        <taxon>Dikarya</taxon>
        <taxon>Basidiomycota</taxon>
        <taxon>Agaricomycotina</taxon>
        <taxon>Agaricomycetes</taxon>
        <taxon>Agaricomycetidae</taxon>
        <taxon>Boletales</taxon>
        <taxon>Sclerodermatineae</taxon>
        <taxon>Pisolithaceae</taxon>
        <taxon>Pisolithus</taxon>
    </lineage>
</organism>
<evidence type="ECO:0000256" key="1">
    <source>
        <dbReference type="ARBA" id="ARBA00004604"/>
    </source>
</evidence>
<dbReference type="PANTHER" id="PTHR23183">
    <property type="entry name" value="NOP14"/>
    <property type="match status" value="1"/>
</dbReference>
<feature type="compositionally biased region" description="Basic and acidic residues" evidence="7">
    <location>
        <begin position="282"/>
        <end position="322"/>
    </location>
</feature>
<evidence type="ECO:0008006" key="10">
    <source>
        <dbReference type="Google" id="ProtNLM"/>
    </source>
</evidence>
<evidence type="ECO:0000256" key="4">
    <source>
        <dbReference type="ARBA" id="ARBA00022552"/>
    </source>
</evidence>
<feature type="region of interest" description="Disordered" evidence="7">
    <location>
        <begin position="15"/>
        <end position="46"/>
    </location>
</feature>
<feature type="compositionally biased region" description="Basic and acidic residues" evidence="7">
    <location>
        <begin position="34"/>
        <end position="46"/>
    </location>
</feature>
<dbReference type="STRING" id="870435.A0A0C3PTF7"/>
<evidence type="ECO:0000313" key="8">
    <source>
        <dbReference type="EMBL" id="KIO12491.1"/>
    </source>
</evidence>
<dbReference type="EMBL" id="KN831947">
    <property type="protein sequence ID" value="KIO12491.1"/>
    <property type="molecule type" value="Genomic_DNA"/>
</dbReference>
<proteinExistence type="inferred from homology"/>
<keyword evidence="4" id="KW-0698">rRNA processing</keyword>
<dbReference type="FunCoup" id="A0A0C3PTF7">
    <property type="interactions" value="719"/>
</dbReference>
<feature type="compositionally biased region" description="Acidic residues" evidence="7">
    <location>
        <begin position="332"/>
        <end position="341"/>
    </location>
</feature>
<comment type="subcellular location">
    <subcellularLocation>
        <location evidence="1">Nucleus</location>
        <location evidence="1">Nucleolus</location>
    </subcellularLocation>
</comment>
<protein>
    <recommendedName>
        <fullName evidence="10">Nucleolar protein 14</fullName>
    </recommendedName>
</protein>
<feature type="compositionally biased region" description="Basic residues" evidence="7">
    <location>
        <begin position="887"/>
        <end position="896"/>
    </location>
</feature>
<keyword evidence="9" id="KW-1185">Reference proteome</keyword>
<evidence type="ECO:0000256" key="6">
    <source>
        <dbReference type="ARBA" id="ARBA00024695"/>
    </source>
</evidence>